<dbReference type="Gene3D" id="3.30.420.10">
    <property type="entry name" value="Ribonuclease H-like superfamily/Ribonuclease H"/>
    <property type="match status" value="1"/>
</dbReference>
<dbReference type="InterPro" id="IPR002156">
    <property type="entry name" value="RNaseH_domain"/>
</dbReference>
<gene>
    <name evidence="3" type="ORF">QYE76_042855</name>
</gene>
<dbReference type="PANTHER" id="PTHR31286:SF167">
    <property type="entry name" value="OS09G0268800 PROTEIN"/>
    <property type="match status" value="1"/>
</dbReference>
<feature type="region of interest" description="Disordered" evidence="1">
    <location>
        <begin position="366"/>
        <end position="398"/>
    </location>
</feature>
<feature type="compositionally biased region" description="Polar residues" evidence="1">
    <location>
        <begin position="384"/>
        <end position="393"/>
    </location>
</feature>
<dbReference type="InterPro" id="IPR036691">
    <property type="entry name" value="Endo/exonu/phosph_ase_sf"/>
</dbReference>
<sequence length="1076" mass="121874">MPQGIGASAQFRRERAQTRAIGLLMPPPVGGGDQGGLVERPTRPKPTGGASAAPLLRRQALLEADAHMKEDGNWDEGEEMAGMGFNQGDASKIGGIVDMEDDVYLEFDEDEPVKEEPKEQSTWQILARYMANFKPNTRAMFNRFIDEVWHLRNGISYSQKGKNYYGITLFSKGDYDFVMRGGPWIFNQNALLVTDLEESAQPSETKLDSVPVWVRIYDVPWGKQDENWGMKYGNGLGKAMEVDVPASEQEKKDFLRVRVRLPYDRRLQTQITTGVKGKPREVKVFKLKYERVPYYCSHCGFMGHKKDACEKMRLGLPSLDYDAHELRCSPYKKFEHHTYYAPPAGQASAKRNLSFASFGSAESYKRFDQRKSREQPQYTIPERVNSQSGSANNDDMPPLMDDPAMMGDDLANVTANVTVAECVNEAAGSVQQEVEENLAERVDAILMDTRQTNNQYVTPTGRDASQPIIQFPEEEVQGTSEQGGHIQVTMTRDMLAKLQKVQAQSQQEANSGRGSWEYGPRPSDMIPALQGLSSLQVSFGSVNDISMPPADTILGKRAADDQEIQGGRLELSLGLDYGSKRNGATPKKGKTQELEKTQGRSRVVDVYYQRQKKLAATGHKPADNLTRPNVWSRAPYTYDNKRNGRANVRVRLDRAVACPEWRDRFPDTRVQHLTSPVSDHCPILVELVQEVRVPCRAPKRQYEILWERESELGERIAAAWGEAGQKRNLSDIMMGLDQVMSMLQAWSKRKFGNVLRELTKARKQLETLRLNNASQREIRQATDHMQELLYKEEMLWLQRSRVSWLKEGDRNTRFFHQKAVWRARKNKVKKLKDDDGVWKEVPTDMERMATTYFQELFTRDPSLNSEALLAMTQAKVTTEMNYDLYITKGKMVVDTSQGFKRVPTDADGRQKERKRWVLPDQGVAKLNIDGAYASDGAGAGMVLRDHTGEIIFTACRQIVHCRDATEAEIKAIEEGLRLALHWTSLDLQIESDCTEAVELIKDSTPNTSVYAFSITTIRELLRERESSVAKISREANVVSHELAKLGRMQGRTEFWLRDYPREVAVAVASDCNPTDN</sequence>
<dbReference type="InterPro" id="IPR036397">
    <property type="entry name" value="RNaseH_sf"/>
</dbReference>
<dbReference type="SUPFAM" id="SSF56219">
    <property type="entry name" value="DNase I-like"/>
    <property type="match status" value="1"/>
</dbReference>
<proteinExistence type="predicted"/>
<dbReference type="PANTHER" id="PTHR31286">
    <property type="entry name" value="GLYCINE-RICH CELL WALL STRUCTURAL PROTEIN 1.8-LIKE"/>
    <property type="match status" value="1"/>
</dbReference>
<organism evidence="3 4">
    <name type="scientific">Lolium multiflorum</name>
    <name type="common">Italian ryegrass</name>
    <name type="synonym">Lolium perenne subsp. multiflorum</name>
    <dbReference type="NCBI Taxonomy" id="4521"/>
    <lineage>
        <taxon>Eukaryota</taxon>
        <taxon>Viridiplantae</taxon>
        <taxon>Streptophyta</taxon>
        <taxon>Embryophyta</taxon>
        <taxon>Tracheophyta</taxon>
        <taxon>Spermatophyta</taxon>
        <taxon>Magnoliopsida</taxon>
        <taxon>Liliopsida</taxon>
        <taxon>Poales</taxon>
        <taxon>Poaceae</taxon>
        <taxon>BOP clade</taxon>
        <taxon>Pooideae</taxon>
        <taxon>Poodae</taxon>
        <taxon>Poeae</taxon>
        <taxon>Poeae Chloroplast Group 2 (Poeae type)</taxon>
        <taxon>Loliodinae</taxon>
        <taxon>Loliinae</taxon>
        <taxon>Lolium</taxon>
    </lineage>
</organism>
<dbReference type="SUPFAM" id="SSF53098">
    <property type="entry name" value="Ribonuclease H-like"/>
    <property type="match status" value="1"/>
</dbReference>
<dbReference type="EMBL" id="JAUUTY010000002">
    <property type="protein sequence ID" value="KAK1682007.1"/>
    <property type="molecule type" value="Genomic_DNA"/>
</dbReference>
<dbReference type="AlphaFoldDB" id="A0AAD8WV22"/>
<dbReference type="GO" id="GO:0003676">
    <property type="term" value="F:nucleic acid binding"/>
    <property type="evidence" value="ECO:0007669"/>
    <property type="project" value="InterPro"/>
</dbReference>
<feature type="region of interest" description="Disordered" evidence="1">
    <location>
        <begin position="577"/>
        <end position="598"/>
    </location>
</feature>
<dbReference type="GO" id="GO:0004523">
    <property type="term" value="F:RNA-DNA hybrid ribonuclease activity"/>
    <property type="evidence" value="ECO:0007669"/>
    <property type="project" value="InterPro"/>
</dbReference>
<reference evidence="3" key="1">
    <citation type="submission" date="2023-07" db="EMBL/GenBank/DDBJ databases">
        <title>A chromosome-level genome assembly of Lolium multiflorum.</title>
        <authorList>
            <person name="Chen Y."/>
            <person name="Copetti D."/>
            <person name="Kolliker R."/>
            <person name="Studer B."/>
        </authorList>
    </citation>
    <scope>NUCLEOTIDE SEQUENCE</scope>
    <source>
        <strain evidence="3">02402/16</strain>
        <tissue evidence="3">Leaf</tissue>
    </source>
</reference>
<evidence type="ECO:0000313" key="4">
    <source>
        <dbReference type="Proteomes" id="UP001231189"/>
    </source>
</evidence>
<dbReference type="InterPro" id="IPR044730">
    <property type="entry name" value="RNase_H-like_dom_plant"/>
</dbReference>
<comment type="caution">
    <text evidence="3">The sequence shown here is derived from an EMBL/GenBank/DDBJ whole genome shotgun (WGS) entry which is preliminary data.</text>
</comment>
<dbReference type="InterPro" id="IPR012337">
    <property type="entry name" value="RNaseH-like_sf"/>
</dbReference>
<name>A0AAD8WV22_LOLMU</name>
<evidence type="ECO:0000256" key="1">
    <source>
        <dbReference type="SAM" id="MobiDB-lite"/>
    </source>
</evidence>
<evidence type="ECO:0000313" key="3">
    <source>
        <dbReference type="EMBL" id="KAK1682007.1"/>
    </source>
</evidence>
<accession>A0AAD8WV22</accession>
<dbReference type="InterPro" id="IPR040256">
    <property type="entry name" value="At4g02000-like"/>
</dbReference>
<evidence type="ECO:0000259" key="2">
    <source>
        <dbReference type="Pfam" id="PF13456"/>
    </source>
</evidence>
<dbReference type="CDD" id="cd06222">
    <property type="entry name" value="RNase_H_like"/>
    <property type="match status" value="1"/>
</dbReference>
<feature type="domain" description="RNase H type-1" evidence="2">
    <location>
        <begin position="927"/>
        <end position="1045"/>
    </location>
</feature>
<dbReference type="Gene3D" id="3.60.10.10">
    <property type="entry name" value="Endonuclease/exonuclease/phosphatase"/>
    <property type="match status" value="1"/>
</dbReference>
<keyword evidence="4" id="KW-1185">Reference proteome</keyword>
<dbReference type="Pfam" id="PF13456">
    <property type="entry name" value="RVT_3"/>
    <property type="match status" value="1"/>
</dbReference>
<protein>
    <recommendedName>
        <fullName evidence="2">RNase H type-1 domain-containing protein</fullName>
    </recommendedName>
</protein>
<dbReference type="Proteomes" id="UP001231189">
    <property type="component" value="Unassembled WGS sequence"/>
</dbReference>